<feature type="region of interest" description="Disordered" evidence="1">
    <location>
        <begin position="212"/>
        <end position="232"/>
    </location>
</feature>
<evidence type="ECO:0000313" key="3">
    <source>
        <dbReference type="Proteomes" id="UP001054857"/>
    </source>
</evidence>
<evidence type="ECO:0000313" key="2">
    <source>
        <dbReference type="EMBL" id="GFR46572.1"/>
    </source>
</evidence>
<feature type="non-terminal residue" evidence="2">
    <location>
        <position position="232"/>
    </location>
</feature>
<gene>
    <name evidence="2" type="ORF">Agub_g8170</name>
</gene>
<feature type="region of interest" description="Disordered" evidence="1">
    <location>
        <begin position="56"/>
        <end position="105"/>
    </location>
</feature>
<sequence>LQGRNQPRLVRCFSGAPSSSGVFRYGLAVVPLGASYSDPASRRRGGTPARVLHVQLQRPGGGPAPAAAPGEGEAGGGRGGGGSSGGDGSSGDGSSGEGSGGGGHLKCELASPRQWLLAQECRANWRDRMHVCEVAEGELEPSWRPYSAWEAAFRAASPSPSPPASPDSSGAASAPDASLATPPATPAAAVAAAGTPPAVAAAGGTQVQVGVAGATSGAAQPQGPPALHQAGT</sequence>
<dbReference type="AlphaFoldDB" id="A0AAD3DTW8"/>
<feature type="non-terminal residue" evidence="2">
    <location>
        <position position="1"/>
    </location>
</feature>
<dbReference type="EMBL" id="BMAR01000014">
    <property type="protein sequence ID" value="GFR46572.1"/>
    <property type="molecule type" value="Genomic_DNA"/>
</dbReference>
<keyword evidence="3" id="KW-1185">Reference proteome</keyword>
<name>A0AAD3DTW8_9CHLO</name>
<proteinExistence type="predicted"/>
<accession>A0AAD3DTW8</accession>
<dbReference type="Proteomes" id="UP001054857">
    <property type="component" value="Unassembled WGS sequence"/>
</dbReference>
<evidence type="ECO:0000256" key="1">
    <source>
        <dbReference type="SAM" id="MobiDB-lite"/>
    </source>
</evidence>
<comment type="caution">
    <text evidence="2">The sequence shown here is derived from an EMBL/GenBank/DDBJ whole genome shotgun (WGS) entry which is preliminary data.</text>
</comment>
<feature type="region of interest" description="Disordered" evidence="1">
    <location>
        <begin position="154"/>
        <end position="199"/>
    </location>
</feature>
<reference evidence="2 3" key="1">
    <citation type="journal article" date="2021" name="Sci. Rep.">
        <title>Genome sequencing of the multicellular alga Astrephomene provides insights into convergent evolution of germ-soma differentiation.</title>
        <authorList>
            <person name="Yamashita S."/>
            <person name="Yamamoto K."/>
            <person name="Matsuzaki R."/>
            <person name="Suzuki S."/>
            <person name="Yamaguchi H."/>
            <person name="Hirooka S."/>
            <person name="Minakuchi Y."/>
            <person name="Miyagishima S."/>
            <person name="Kawachi M."/>
            <person name="Toyoda A."/>
            <person name="Nozaki H."/>
        </authorList>
    </citation>
    <scope>NUCLEOTIDE SEQUENCE [LARGE SCALE GENOMIC DNA]</scope>
    <source>
        <strain evidence="2 3">NIES-4017</strain>
    </source>
</reference>
<feature type="compositionally biased region" description="Gly residues" evidence="1">
    <location>
        <begin position="72"/>
        <end position="104"/>
    </location>
</feature>
<feature type="compositionally biased region" description="Low complexity" evidence="1">
    <location>
        <begin position="166"/>
        <end position="199"/>
    </location>
</feature>
<protein>
    <submittedName>
        <fullName evidence="2">Uncharacterized protein</fullName>
    </submittedName>
</protein>
<organism evidence="2 3">
    <name type="scientific">Astrephomene gubernaculifera</name>
    <dbReference type="NCBI Taxonomy" id="47775"/>
    <lineage>
        <taxon>Eukaryota</taxon>
        <taxon>Viridiplantae</taxon>
        <taxon>Chlorophyta</taxon>
        <taxon>core chlorophytes</taxon>
        <taxon>Chlorophyceae</taxon>
        <taxon>CS clade</taxon>
        <taxon>Chlamydomonadales</taxon>
        <taxon>Astrephomenaceae</taxon>
        <taxon>Astrephomene</taxon>
    </lineage>
</organism>